<comment type="subcellular location">
    <subcellularLocation>
        <location evidence="8">Cell junction</location>
        <location evidence="8">Tight junction</location>
    </subcellularLocation>
    <subcellularLocation>
        <location evidence="8">Cell membrane</location>
        <topology evidence="8">Multi-pass membrane protein</topology>
    </subcellularLocation>
</comment>
<proteinExistence type="inferred from homology"/>
<keyword evidence="6 8" id="KW-1133">Transmembrane helix</keyword>
<dbReference type="Ensembl" id="ENSSSCT00035080655.1">
    <property type="protein sequence ID" value="ENSSSCP00035033279.1"/>
    <property type="gene ID" value="ENSSSCG00035060141.1"/>
</dbReference>
<evidence type="ECO:0000256" key="7">
    <source>
        <dbReference type="ARBA" id="ARBA00023136"/>
    </source>
</evidence>
<dbReference type="PRINTS" id="PR01077">
    <property type="entry name" value="CLAUDIN"/>
</dbReference>
<evidence type="ECO:0000256" key="5">
    <source>
        <dbReference type="ARBA" id="ARBA00022949"/>
    </source>
</evidence>
<keyword evidence="2 8" id="KW-0796">Tight junction</keyword>
<evidence type="ECO:0000256" key="1">
    <source>
        <dbReference type="ARBA" id="ARBA00008295"/>
    </source>
</evidence>
<comment type="function">
    <text evidence="8">Claudins function as major constituents of the tight junction complexes that regulate the permeability of epithelia.</text>
</comment>
<sequence>MANSGLQLLGFSMALLGWVGLVACTAIPQWQMSSYAGDNIITAQAMYKGLWMDCVTQSTGMMSCKTYDSVLALSAALQATRALMVVSLVLGLMAMFVGTMGMKCTNCGGDDKVKKARIAMTGGIIFIVAGEQQVYGEPRDSLPGPSWGVVRAGVVLDWGGCSQCLNPHFFSRSLCVDSLLLVWPPDCHRLL</sequence>
<dbReference type="InterPro" id="IPR006187">
    <property type="entry name" value="Claudin"/>
</dbReference>
<reference evidence="9" key="1">
    <citation type="submission" date="2025-08" db="UniProtKB">
        <authorList>
            <consortium name="Ensembl"/>
        </authorList>
    </citation>
    <scope>IDENTIFICATION</scope>
</reference>
<evidence type="ECO:0000256" key="2">
    <source>
        <dbReference type="ARBA" id="ARBA00022427"/>
    </source>
</evidence>
<keyword evidence="7 8" id="KW-0472">Membrane</keyword>
<evidence type="ECO:0000256" key="4">
    <source>
        <dbReference type="ARBA" id="ARBA00022692"/>
    </source>
</evidence>
<evidence type="ECO:0000256" key="8">
    <source>
        <dbReference type="RuleBase" id="RU060637"/>
    </source>
</evidence>
<organism evidence="9 10">
    <name type="scientific">Sus scrofa</name>
    <name type="common">Pig</name>
    <dbReference type="NCBI Taxonomy" id="9823"/>
    <lineage>
        <taxon>Eukaryota</taxon>
        <taxon>Metazoa</taxon>
        <taxon>Chordata</taxon>
        <taxon>Craniata</taxon>
        <taxon>Vertebrata</taxon>
        <taxon>Euteleostomi</taxon>
        <taxon>Mammalia</taxon>
        <taxon>Eutheria</taxon>
        <taxon>Laurasiatheria</taxon>
        <taxon>Artiodactyla</taxon>
        <taxon>Suina</taxon>
        <taxon>Suidae</taxon>
        <taxon>Sus</taxon>
    </lineage>
</organism>
<dbReference type="PROSITE" id="PS01346">
    <property type="entry name" value="CLAUDIN"/>
    <property type="match status" value="1"/>
</dbReference>
<dbReference type="GO" id="GO:0005923">
    <property type="term" value="C:bicellular tight junction"/>
    <property type="evidence" value="ECO:0007669"/>
    <property type="project" value="UniProtKB-SubCell"/>
</dbReference>
<keyword evidence="5 8" id="KW-0965">Cell junction</keyword>
<keyword evidence="4 8" id="KW-0812">Transmembrane</keyword>
<dbReference type="Pfam" id="PF00822">
    <property type="entry name" value="PMP22_Claudin"/>
    <property type="match status" value="1"/>
</dbReference>
<dbReference type="GO" id="GO:0005886">
    <property type="term" value="C:plasma membrane"/>
    <property type="evidence" value="ECO:0007669"/>
    <property type="project" value="UniProtKB-SubCell"/>
</dbReference>
<feature type="transmembrane region" description="Helical" evidence="8">
    <location>
        <begin position="82"/>
        <end position="102"/>
    </location>
</feature>
<comment type="similarity">
    <text evidence="1 8">Belongs to the claudin family.</text>
</comment>
<comment type="caution">
    <text evidence="8">Lacks conserved residue(s) required for the propagation of feature annotation.</text>
</comment>
<feature type="transmembrane region" description="Helical" evidence="8">
    <location>
        <begin position="6"/>
        <end position="27"/>
    </location>
</feature>
<dbReference type="Proteomes" id="UP000694720">
    <property type="component" value="Unplaced"/>
</dbReference>
<dbReference type="PANTHER" id="PTHR12002">
    <property type="entry name" value="CLAUDIN"/>
    <property type="match status" value="1"/>
</dbReference>
<dbReference type="GO" id="GO:0005198">
    <property type="term" value="F:structural molecule activity"/>
    <property type="evidence" value="ECO:0007669"/>
    <property type="project" value="InterPro"/>
</dbReference>
<keyword evidence="3 8" id="KW-1003">Cell membrane</keyword>
<name>A0A8D1AET8_PIG</name>
<dbReference type="AlphaFoldDB" id="A0A8D1AET8"/>
<gene>
    <name evidence="9" type="primary">CLDN7</name>
</gene>
<evidence type="ECO:0000313" key="10">
    <source>
        <dbReference type="Proteomes" id="UP000694720"/>
    </source>
</evidence>
<dbReference type="Gene3D" id="1.20.140.150">
    <property type="match status" value="1"/>
</dbReference>
<dbReference type="InterPro" id="IPR017974">
    <property type="entry name" value="Claudin_CS"/>
</dbReference>
<dbReference type="InterPro" id="IPR004031">
    <property type="entry name" value="PMP22/EMP/MP20/Claudin"/>
</dbReference>
<evidence type="ECO:0000256" key="3">
    <source>
        <dbReference type="ARBA" id="ARBA00022475"/>
    </source>
</evidence>
<accession>A0A8D1AET8</accession>
<evidence type="ECO:0000313" key="9">
    <source>
        <dbReference type="Ensembl" id="ENSSSCP00035033279.1"/>
    </source>
</evidence>
<evidence type="ECO:0000256" key="6">
    <source>
        <dbReference type="ARBA" id="ARBA00022989"/>
    </source>
</evidence>
<protein>
    <recommendedName>
        <fullName evidence="8">Claudin</fullName>
    </recommendedName>
</protein>